<dbReference type="GO" id="GO:0005886">
    <property type="term" value="C:plasma membrane"/>
    <property type="evidence" value="ECO:0007669"/>
    <property type="project" value="UniProtKB-SubCell"/>
</dbReference>
<evidence type="ECO:0000256" key="5">
    <source>
        <dbReference type="ARBA" id="ARBA00023136"/>
    </source>
</evidence>
<feature type="transmembrane region" description="Helical" evidence="6">
    <location>
        <begin position="45"/>
        <end position="72"/>
    </location>
</feature>
<dbReference type="AlphaFoldDB" id="A0A7C1IJ36"/>
<reference evidence="7" key="1">
    <citation type="journal article" date="2020" name="mSystems">
        <title>Genome- and Community-Level Interaction Insights into Carbon Utilization and Element Cycling Functions of Hydrothermarchaeota in Hydrothermal Sediment.</title>
        <authorList>
            <person name="Zhou Z."/>
            <person name="Liu Y."/>
            <person name="Xu W."/>
            <person name="Pan J."/>
            <person name="Luo Z.H."/>
            <person name="Li M."/>
        </authorList>
    </citation>
    <scope>NUCLEOTIDE SEQUENCE [LARGE SCALE GENOMIC DNA]</scope>
    <source>
        <strain evidence="7">SpSt-123</strain>
    </source>
</reference>
<keyword evidence="4 6" id="KW-1133">Transmembrane helix</keyword>
<evidence type="ECO:0000313" key="7">
    <source>
        <dbReference type="EMBL" id="HDS11152.1"/>
    </source>
</evidence>
<gene>
    <name evidence="7" type="ORF">ENO04_06040</name>
</gene>
<keyword evidence="5 6" id="KW-0472">Membrane</keyword>
<organism evidence="7">
    <name type="scientific">Fervidicoccus fontis</name>
    <dbReference type="NCBI Taxonomy" id="683846"/>
    <lineage>
        <taxon>Archaea</taxon>
        <taxon>Thermoproteota</taxon>
        <taxon>Thermoprotei</taxon>
        <taxon>Fervidicoccales</taxon>
        <taxon>Fervidicoccaceae</taxon>
        <taxon>Fervidicoccus</taxon>
    </lineage>
</organism>
<keyword evidence="2" id="KW-1003">Cell membrane</keyword>
<evidence type="ECO:0000256" key="6">
    <source>
        <dbReference type="SAM" id="Phobius"/>
    </source>
</evidence>
<dbReference type="InterPro" id="IPR007208">
    <property type="entry name" value="MrpF/PhaF-like"/>
</dbReference>
<comment type="subcellular location">
    <subcellularLocation>
        <location evidence="1">Cell membrane</location>
        <topology evidence="1">Multi-pass membrane protein</topology>
    </subcellularLocation>
</comment>
<dbReference type="GO" id="GO:0015075">
    <property type="term" value="F:monoatomic ion transmembrane transporter activity"/>
    <property type="evidence" value="ECO:0007669"/>
    <property type="project" value="InterPro"/>
</dbReference>
<dbReference type="Pfam" id="PF04066">
    <property type="entry name" value="MrpF_PhaF"/>
    <property type="match status" value="1"/>
</dbReference>
<dbReference type="EMBL" id="DSDY01000182">
    <property type="protein sequence ID" value="HDS11152.1"/>
    <property type="molecule type" value="Genomic_DNA"/>
</dbReference>
<evidence type="ECO:0000256" key="3">
    <source>
        <dbReference type="ARBA" id="ARBA00022692"/>
    </source>
</evidence>
<proteinExistence type="predicted"/>
<protein>
    <submittedName>
        <fullName evidence="7">pH regulation protein F</fullName>
    </submittedName>
</protein>
<evidence type="ECO:0000256" key="4">
    <source>
        <dbReference type="ARBA" id="ARBA00022989"/>
    </source>
</evidence>
<name>A0A7C1IJ36_9CREN</name>
<keyword evidence="3 6" id="KW-0812">Transmembrane</keyword>
<feature type="transmembrane region" description="Helical" evidence="6">
    <location>
        <begin position="6"/>
        <end position="24"/>
    </location>
</feature>
<evidence type="ECO:0000256" key="2">
    <source>
        <dbReference type="ARBA" id="ARBA00022475"/>
    </source>
</evidence>
<sequence>MTILLVISLLIYTVSVLLLTYIVVRGPTVSDKILSADVALYTSSVILAITGIIIGSEAMAICTIILILWAYALDLYFSKYLERGELGEQ</sequence>
<accession>A0A7C1IJ36</accession>
<evidence type="ECO:0000256" key="1">
    <source>
        <dbReference type="ARBA" id="ARBA00004651"/>
    </source>
</evidence>
<comment type="caution">
    <text evidence="7">The sequence shown here is derived from an EMBL/GenBank/DDBJ whole genome shotgun (WGS) entry which is preliminary data.</text>
</comment>